<keyword evidence="5 6" id="KW-0472">Membrane</keyword>
<comment type="subcellular location">
    <subcellularLocation>
        <location evidence="1">Membrane</location>
        <topology evidence="1">Multi-pass membrane protein</topology>
    </subcellularLocation>
</comment>
<dbReference type="Pfam" id="PF07947">
    <property type="entry name" value="YhhN"/>
    <property type="match status" value="1"/>
</dbReference>
<organism evidence="7 8">
    <name type="scientific">Catenulispora yoronensis</name>
    <dbReference type="NCBI Taxonomy" id="450799"/>
    <lineage>
        <taxon>Bacteria</taxon>
        <taxon>Bacillati</taxon>
        <taxon>Actinomycetota</taxon>
        <taxon>Actinomycetes</taxon>
        <taxon>Catenulisporales</taxon>
        <taxon>Catenulisporaceae</taxon>
        <taxon>Catenulispora</taxon>
    </lineage>
</organism>
<comment type="caution">
    <text evidence="7">The sequence shown here is derived from an EMBL/GenBank/DDBJ whole genome shotgun (WGS) entry which is preliminary data.</text>
</comment>
<dbReference type="PANTHER" id="PTHR31885">
    <property type="entry name" value="GH04784P"/>
    <property type="match status" value="1"/>
</dbReference>
<evidence type="ECO:0000256" key="4">
    <source>
        <dbReference type="ARBA" id="ARBA00022989"/>
    </source>
</evidence>
<comment type="similarity">
    <text evidence="2">Belongs to the TMEM86 family.</text>
</comment>
<evidence type="ECO:0008006" key="9">
    <source>
        <dbReference type="Google" id="ProtNLM"/>
    </source>
</evidence>
<name>A0ABP5GVD6_9ACTN</name>
<evidence type="ECO:0000313" key="7">
    <source>
        <dbReference type="EMBL" id="GAA2057228.1"/>
    </source>
</evidence>
<proteinExistence type="inferred from homology"/>
<feature type="transmembrane region" description="Helical" evidence="6">
    <location>
        <begin position="257"/>
        <end position="276"/>
    </location>
</feature>
<keyword evidence="8" id="KW-1185">Reference proteome</keyword>
<evidence type="ECO:0000256" key="6">
    <source>
        <dbReference type="SAM" id="Phobius"/>
    </source>
</evidence>
<dbReference type="PANTHER" id="PTHR31885:SF6">
    <property type="entry name" value="GH04784P"/>
    <property type="match status" value="1"/>
</dbReference>
<feature type="transmembrane region" description="Helical" evidence="6">
    <location>
        <begin position="227"/>
        <end position="245"/>
    </location>
</feature>
<keyword evidence="3 6" id="KW-0812">Transmembrane</keyword>
<accession>A0ABP5GVD6</accession>
<evidence type="ECO:0000256" key="2">
    <source>
        <dbReference type="ARBA" id="ARBA00007375"/>
    </source>
</evidence>
<feature type="transmembrane region" description="Helical" evidence="6">
    <location>
        <begin position="179"/>
        <end position="196"/>
    </location>
</feature>
<evidence type="ECO:0000256" key="5">
    <source>
        <dbReference type="ARBA" id="ARBA00023136"/>
    </source>
</evidence>
<reference evidence="8" key="1">
    <citation type="journal article" date="2019" name="Int. J. Syst. Evol. Microbiol.">
        <title>The Global Catalogue of Microorganisms (GCM) 10K type strain sequencing project: providing services to taxonomists for standard genome sequencing and annotation.</title>
        <authorList>
            <consortium name="The Broad Institute Genomics Platform"/>
            <consortium name="The Broad Institute Genome Sequencing Center for Infectious Disease"/>
            <person name="Wu L."/>
            <person name="Ma J."/>
        </authorList>
    </citation>
    <scope>NUCLEOTIDE SEQUENCE [LARGE SCALE GENOMIC DNA]</scope>
    <source>
        <strain evidence="8">JCM 16014</strain>
    </source>
</reference>
<dbReference type="Proteomes" id="UP001500751">
    <property type="component" value="Unassembled WGS sequence"/>
</dbReference>
<evidence type="ECO:0000256" key="3">
    <source>
        <dbReference type="ARBA" id="ARBA00022692"/>
    </source>
</evidence>
<dbReference type="InterPro" id="IPR012506">
    <property type="entry name" value="TMEM86B-like"/>
</dbReference>
<dbReference type="EMBL" id="BAAAQN010000067">
    <property type="protein sequence ID" value="GAA2057228.1"/>
    <property type="molecule type" value="Genomic_DNA"/>
</dbReference>
<feature type="transmembrane region" description="Helical" evidence="6">
    <location>
        <begin position="202"/>
        <end position="220"/>
    </location>
</feature>
<evidence type="ECO:0000256" key="1">
    <source>
        <dbReference type="ARBA" id="ARBA00004141"/>
    </source>
</evidence>
<dbReference type="RefSeq" id="WP_344670776.1">
    <property type="nucleotide sequence ID" value="NZ_BAAAQN010000067.1"/>
</dbReference>
<evidence type="ECO:0000313" key="8">
    <source>
        <dbReference type="Proteomes" id="UP001500751"/>
    </source>
</evidence>
<gene>
    <name evidence="7" type="ORF">GCM10009839_78210</name>
</gene>
<sequence length="291" mass="29169">MTITDLPPAARRAAIAYAVLSVTNIVLSDAGVRVGDWITKPMLMPLLAVFTWYAAKAATGASASATAFTSTSNSTSASTSNSASNSASASASASASVSASASAGSLAVSSGASGALSPAFLRSDLRLPLAGILLGGAGDTALIGKGNWFLVGMGCFAAGHVCYLLTLRRRGALAAVGRPALGGYAAAWVVLLALCWSGLGSLLVPVVAYSLLLVGMALAASGLSRTAAIGGALFLISDAFIALDLAKVHLLPHQSTLVMPTYVAAQFLLALAWSGVAPARRSQNPVLNYAV</sequence>
<feature type="transmembrane region" description="Helical" evidence="6">
    <location>
        <begin position="148"/>
        <end position="167"/>
    </location>
</feature>
<protein>
    <recommendedName>
        <fullName evidence="9">Lysoplasmalogenase</fullName>
    </recommendedName>
</protein>
<keyword evidence="4 6" id="KW-1133">Transmembrane helix</keyword>